<comment type="caution">
    <text evidence="3">The sequence shown here is derived from an EMBL/GenBank/DDBJ whole genome shotgun (WGS) entry which is preliminary data.</text>
</comment>
<evidence type="ECO:0000313" key="3">
    <source>
        <dbReference type="EMBL" id="KAF4084618.1"/>
    </source>
</evidence>
<protein>
    <recommendedName>
        <fullName evidence="5">Transmembrane protein 92</fullName>
    </recommendedName>
</protein>
<proteinExistence type="predicted"/>
<accession>A0A7J6ASW0</accession>
<feature type="region of interest" description="Disordered" evidence="1">
    <location>
        <begin position="124"/>
        <end position="149"/>
    </location>
</feature>
<dbReference type="EMBL" id="JAAGNN010000009">
    <property type="protein sequence ID" value="KAF4084618.1"/>
    <property type="molecule type" value="Genomic_DNA"/>
</dbReference>
<gene>
    <name evidence="3" type="ORF">AMELA_G00108110</name>
</gene>
<keyword evidence="2" id="KW-0732">Signal</keyword>
<evidence type="ECO:0000256" key="1">
    <source>
        <dbReference type="SAM" id="MobiDB-lite"/>
    </source>
</evidence>
<dbReference type="AlphaFoldDB" id="A0A7J6ASW0"/>
<keyword evidence="4" id="KW-1185">Reference proteome</keyword>
<sequence length="169" mass="18755">MLFRLFCLNSSSCLASPSAFPGSKPRPEEVLQTDSDFVSIRLPAAGMMEMDYYYIKIFLTPLLGFSFAMLVTKCCCKHQCCSRSGVMELQNQYPSIYVIPFPVNDDNVDEGSLSSVAEFAPPAYDSVAPANPPPPYSERKVSVPDEEPPAYTEIVEEPSFILPPQTRHT</sequence>
<organism evidence="3 4">
    <name type="scientific">Ameiurus melas</name>
    <name type="common">Black bullhead</name>
    <name type="synonym">Silurus melas</name>
    <dbReference type="NCBI Taxonomy" id="219545"/>
    <lineage>
        <taxon>Eukaryota</taxon>
        <taxon>Metazoa</taxon>
        <taxon>Chordata</taxon>
        <taxon>Craniata</taxon>
        <taxon>Vertebrata</taxon>
        <taxon>Euteleostomi</taxon>
        <taxon>Actinopterygii</taxon>
        <taxon>Neopterygii</taxon>
        <taxon>Teleostei</taxon>
        <taxon>Ostariophysi</taxon>
        <taxon>Siluriformes</taxon>
        <taxon>Ictaluridae</taxon>
        <taxon>Ameiurus</taxon>
    </lineage>
</organism>
<feature type="signal peptide" evidence="2">
    <location>
        <begin position="1"/>
        <end position="15"/>
    </location>
</feature>
<evidence type="ECO:0000256" key="2">
    <source>
        <dbReference type="SAM" id="SignalP"/>
    </source>
</evidence>
<evidence type="ECO:0000313" key="4">
    <source>
        <dbReference type="Proteomes" id="UP000593565"/>
    </source>
</evidence>
<dbReference type="Proteomes" id="UP000593565">
    <property type="component" value="Unassembled WGS sequence"/>
</dbReference>
<evidence type="ECO:0008006" key="5">
    <source>
        <dbReference type="Google" id="ProtNLM"/>
    </source>
</evidence>
<feature type="chain" id="PRO_5029621834" description="Transmembrane protein 92" evidence="2">
    <location>
        <begin position="16"/>
        <end position="169"/>
    </location>
</feature>
<reference evidence="3 4" key="1">
    <citation type="submission" date="2020-02" db="EMBL/GenBank/DDBJ databases">
        <title>A chromosome-scale genome assembly of the black bullhead catfish (Ameiurus melas).</title>
        <authorList>
            <person name="Wen M."/>
            <person name="Zham M."/>
            <person name="Cabau C."/>
            <person name="Klopp C."/>
            <person name="Donnadieu C."/>
            <person name="Roques C."/>
            <person name="Bouchez O."/>
            <person name="Lampietro C."/>
            <person name="Jouanno E."/>
            <person name="Herpin A."/>
            <person name="Louis A."/>
            <person name="Berthelot C."/>
            <person name="Parey E."/>
            <person name="Roest-Crollius H."/>
            <person name="Braasch I."/>
            <person name="Postlethwait J."/>
            <person name="Robinson-Rechavi M."/>
            <person name="Echchiki A."/>
            <person name="Begum T."/>
            <person name="Montfort J."/>
            <person name="Schartl M."/>
            <person name="Bobe J."/>
            <person name="Guiguen Y."/>
        </authorList>
    </citation>
    <scope>NUCLEOTIDE SEQUENCE [LARGE SCALE GENOMIC DNA]</scope>
    <source>
        <strain evidence="3">M_S1</strain>
        <tissue evidence="3">Blood</tissue>
    </source>
</reference>
<name>A0A7J6ASW0_AMEME</name>